<protein>
    <submittedName>
        <fullName evidence="1">mRNA expressed from retrotransposon-like gene</fullName>
    </submittedName>
</protein>
<dbReference type="Gramene" id="PGSC0003DMT400086716">
    <property type="protein sequence ID" value="PGSC0003DMT400086716"/>
    <property type="gene ID" value="PGSC0003DMG400036287"/>
</dbReference>
<dbReference type="PaxDb" id="4113-PGSC0003DMT400086716"/>
<dbReference type="STRING" id="4113.M1DCC9"/>
<evidence type="ECO:0000313" key="1">
    <source>
        <dbReference type="EnsemblPlants" id="PGSC0003DMT400086716"/>
    </source>
</evidence>
<organism evidence="1 2">
    <name type="scientific">Solanum tuberosum</name>
    <name type="common">Potato</name>
    <dbReference type="NCBI Taxonomy" id="4113"/>
    <lineage>
        <taxon>Eukaryota</taxon>
        <taxon>Viridiplantae</taxon>
        <taxon>Streptophyta</taxon>
        <taxon>Embryophyta</taxon>
        <taxon>Tracheophyta</taxon>
        <taxon>Spermatophyta</taxon>
        <taxon>Magnoliopsida</taxon>
        <taxon>eudicotyledons</taxon>
        <taxon>Gunneridae</taxon>
        <taxon>Pentapetalae</taxon>
        <taxon>asterids</taxon>
        <taxon>lamiids</taxon>
        <taxon>Solanales</taxon>
        <taxon>Solanaceae</taxon>
        <taxon>Solanoideae</taxon>
        <taxon>Solaneae</taxon>
        <taxon>Solanum</taxon>
    </lineage>
</organism>
<keyword evidence="2" id="KW-1185">Reference proteome</keyword>
<dbReference type="HOGENOM" id="CLU_1707405_0_0_1"/>
<sequence>MRTLVEDGDRDLVVVTRSGKVVVGDMEGNDEAQAHEEDKGIEEEEILIQQSIAKESQKDLEKINTISKRVQPLPKIPPPFTQRLKKKNEDEGFKKFLSMFKTLSINLLLLEALFEMLGYAKFMKELVTKNRSLDFETIEVSHSSSTIMPNEMIK</sequence>
<proteinExistence type="predicted"/>
<dbReference type="AlphaFoldDB" id="M1DCC9"/>
<accession>M1DCC9</accession>
<dbReference type="InParanoid" id="M1DCC9"/>
<reference evidence="2" key="1">
    <citation type="journal article" date="2011" name="Nature">
        <title>Genome sequence and analysis of the tuber crop potato.</title>
        <authorList>
            <consortium name="The Potato Genome Sequencing Consortium"/>
        </authorList>
    </citation>
    <scope>NUCLEOTIDE SEQUENCE [LARGE SCALE GENOMIC DNA]</scope>
    <source>
        <strain evidence="2">cv. DM1-3 516 R44</strain>
    </source>
</reference>
<dbReference type="OMA" id="TIMPNEM"/>
<dbReference type="Proteomes" id="UP000011115">
    <property type="component" value="Unassembled WGS sequence"/>
</dbReference>
<reference evidence="1" key="2">
    <citation type="submission" date="2015-06" db="UniProtKB">
        <authorList>
            <consortium name="EnsemblPlants"/>
        </authorList>
    </citation>
    <scope>IDENTIFICATION</scope>
    <source>
        <strain evidence="1">DM1-3 516 R44</strain>
    </source>
</reference>
<name>M1DCC9_SOLTU</name>
<dbReference type="EnsemblPlants" id="PGSC0003DMT400086716">
    <property type="protein sequence ID" value="PGSC0003DMT400086716"/>
    <property type="gene ID" value="PGSC0003DMG400036287"/>
</dbReference>
<evidence type="ECO:0000313" key="2">
    <source>
        <dbReference type="Proteomes" id="UP000011115"/>
    </source>
</evidence>